<dbReference type="AlphaFoldDB" id="A0A8S1XQW6"/>
<gene>
    <name evidence="2" type="ORF">POCTA_138.1.T1300031</name>
</gene>
<evidence type="ECO:0000313" key="2">
    <source>
        <dbReference type="EMBL" id="CAD8203443.1"/>
    </source>
</evidence>
<keyword evidence="1" id="KW-0812">Transmembrane</keyword>
<evidence type="ECO:0008006" key="4">
    <source>
        <dbReference type="Google" id="ProtNLM"/>
    </source>
</evidence>
<feature type="transmembrane region" description="Helical" evidence="1">
    <location>
        <begin position="6"/>
        <end position="27"/>
    </location>
</feature>
<protein>
    <recommendedName>
        <fullName evidence="4">Transmembrane protein</fullName>
    </recommendedName>
</protein>
<comment type="caution">
    <text evidence="2">The sequence shown here is derived from an EMBL/GenBank/DDBJ whole genome shotgun (WGS) entry which is preliminary data.</text>
</comment>
<proteinExistence type="predicted"/>
<organism evidence="2 3">
    <name type="scientific">Paramecium octaurelia</name>
    <dbReference type="NCBI Taxonomy" id="43137"/>
    <lineage>
        <taxon>Eukaryota</taxon>
        <taxon>Sar</taxon>
        <taxon>Alveolata</taxon>
        <taxon>Ciliophora</taxon>
        <taxon>Intramacronucleata</taxon>
        <taxon>Oligohymenophorea</taxon>
        <taxon>Peniculida</taxon>
        <taxon>Parameciidae</taxon>
        <taxon>Paramecium</taxon>
    </lineage>
</organism>
<sequence>MENKQIALIVLLCLIGVFILIMSLKLNSFLKFIDNKRKDGTFYRKFSVYFLEQIIPLKKNSGSQYTYMKLNNDKISYYDDESEQLVYKFQTDENNNWKCCKYLEKDNQITIYDINSNKEYRTQSQSQELIYFSNIQMDQNQTYYYNYKITQQELNNGSIGVLDAYLMYLNHQSWNHFLSNEFRKIQILFLPSNILDLSSRRNSSDEEIQEKIKQKYEEFLFQFQPLHYKIELIYEKVYFTYHCNKNIYFLEIDFQKTDLLLIHRIWCSNKNQELLKISKILGSILLNNPNISTSVCVNHNPVVVENQVPDYYKGCEIAYWYYEFKNPAHTYNAEKVPVQQLKSHIQKEILKV</sequence>
<keyword evidence="3" id="KW-1185">Reference proteome</keyword>
<name>A0A8S1XQW6_PAROT</name>
<dbReference type="EMBL" id="CAJJDP010000130">
    <property type="protein sequence ID" value="CAD8203443.1"/>
    <property type="molecule type" value="Genomic_DNA"/>
</dbReference>
<dbReference type="OMA" id="YYKGCEI"/>
<reference evidence="2" key="1">
    <citation type="submission" date="2021-01" db="EMBL/GenBank/DDBJ databases">
        <authorList>
            <consortium name="Genoscope - CEA"/>
            <person name="William W."/>
        </authorList>
    </citation>
    <scope>NUCLEOTIDE SEQUENCE</scope>
</reference>
<keyword evidence="1" id="KW-0472">Membrane</keyword>
<dbReference type="OrthoDB" id="311351at2759"/>
<accession>A0A8S1XQW6</accession>
<evidence type="ECO:0000256" key="1">
    <source>
        <dbReference type="SAM" id="Phobius"/>
    </source>
</evidence>
<dbReference type="Proteomes" id="UP000683925">
    <property type="component" value="Unassembled WGS sequence"/>
</dbReference>
<keyword evidence="1" id="KW-1133">Transmembrane helix</keyword>
<evidence type="ECO:0000313" key="3">
    <source>
        <dbReference type="Proteomes" id="UP000683925"/>
    </source>
</evidence>